<evidence type="ECO:0000313" key="1">
    <source>
        <dbReference type="EMBL" id="KUM46548.1"/>
    </source>
</evidence>
<comment type="caution">
    <text evidence="1">The sequence shown here is derived from an EMBL/GenBank/DDBJ whole genome shotgun (WGS) entry which is preliminary data.</text>
</comment>
<accession>A0A124GMS3</accession>
<reference evidence="1" key="1">
    <citation type="journal article" date="2015" name="Genome Biol. Evol.">
        <title>Organellar Genomes of White Spruce (Picea glauca): Assembly and Annotation.</title>
        <authorList>
            <person name="Jackman S.D."/>
            <person name="Warren R.L."/>
            <person name="Gibb E.A."/>
            <person name="Vandervalk B.P."/>
            <person name="Mohamadi H."/>
            <person name="Chu J."/>
            <person name="Raymond A."/>
            <person name="Pleasance S."/>
            <person name="Coope R."/>
            <person name="Wildung M.R."/>
            <person name="Ritland C.E."/>
            <person name="Bousquet J."/>
            <person name="Jones S.J."/>
            <person name="Bohlmann J."/>
            <person name="Birol I."/>
        </authorList>
    </citation>
    <scope>NUCLEOTIDE SEQUENCE [LARGE SCALE GENOMIC DNA]</scope>
    <source>
        <tissue evidence="1">Flushing bud</tissue>
    </source>
</reference>
<protein>
    <submittedName>
        <fullName evidence="1">Uncharacterized protein</fullName>
    </submittedName>
</protein>
<name>A0A124GMS3_PICGL</name>
<dbReference type="EMBL" id="LKAM01000011">
    <property type="protein sequence ID" value="KUM46548.1"/>
    <property type="molecule type" value="Genomic_DNA"/>
</dbReference>
<geneLocation type="mitochondrion" evidence="1"/>
<keyword evidence="1" id="KW-0496">Mitochondrion</keyword>
<proteinExistence type="predicted"/>
<dbReference type="AlphaFoldDB" id="A0A124GMS3"/>
<sequence>MNGTTYLTHPNGSTLSSLNGPSLMFLPHLPEGLSLSIDTLHTALHHLSVGSPLYLLSYPVTSPPGCRYPIQSTYWSFLPSWVSVTGHLAVGCDSSICSTASPLKRWLFVCWPAPPPNMLLINRINIFPLQASMGNLYGYDCWL</sequence>
<gene>
    <name evidence="1" type="ORF">ABT39_MTgene1650</name>
</gene>
<organism evidence="1">
    <name type="scientific">Picea glauca</name>
    <name type="common">White spruce</name>
    <name type="synonym">Pinus glauca</name>
    <dbReference type="NCBI Taxonomy" id="3330"/>
    <lineage>
        <taxon>Eukaryota</taxon>
        <taxon>Viridiplantae</taxon>
        <taxon>Streptophyta</taxon>
        <taxon>Embryophyta</taxon>
        <taxon>Tracheophyta</taxon>
        <taxon>Spermatophyta</taxon>
        <taxon>Pinopsida</taxon>
        <taxon>Pinidae</taxon>
        <taxon>Conifers I</taxon>
        <taxon>Pinales</taxon>
        <taxon>Pinaceae</taxon>
        <taxon>Picea</taxon>
    </lineage>
</organism>